<reference evidence="1" key="1">
    <citation type="submission" date="2019-05" db="EMBL/GenBank/DDBJ databases">
        <title>Annotation for the trematode Fasciolopsis buski.</title>
        <authorList>
            <person name="Choi Y.-J."/>
        </authorList>
    </citation>
    <scope>NUCLEOTIDE SEQUENCE</scope>
    <source>
        <strain evidence="1">HT</strain>
        <tissue evidence="1">Whole worm</tissue>
    </source>
</reference>
<evidence type="ECO:0000313" key="2">
    <source>
        <dbReference type="Proteomes" id="UP000728185"/>
    </source>
</evidence>
<gene>
    <name evidence="1" type="ORF">FBUS_10921</name>
</gene>
<dbReference type="Proteomes" id="UP000728185">
    <property type="component" value="Unassembled WGS sequence"/>
</dbReference>
<protein>
    <submittedName>
        <fullName evidence="1">Uncharacterized protein</fullName>
    </submittedName>
</protein>
<name>A0A8E0VF57_9TREM</name>
<accession>A0A8E0VF57</accession>
<dbReference type="EMBL" id="LUCM01007328">
    <property type="protein sequence ID" value="KAA0190155.1"/>
    <property type="molecule type" value="Genomic_DNA"/>
</dbReference>
<proteinExistence type="predicted"/>
<evidence type="ECO:0000313" key="1">
    <source>
        <dbReference type="EMBL" id="KAA0190155.1"/>
    </source>
</evidence>
<sequence>MQFSRIQPLLEARRHLKERLLQLRELLATMLETDLAVMRCVNEIASTVEGPESGEDKSVFNTTNGFCDTLLEMSNLLRFEKTLHETTRISRSPILPPKHQRPSAVPETALLIDISSAESPELFNRITVSRPAARRISSPPSLIVPDFPNSMTNQSAQKCSPTAQFCSELSEASFSNQQYPVVQVRLF</sequence>
<keyword evidence="2" id="KW-1185">Reference proteome</keyword>
<organism evidence="1 2">
    <name type="scientific">Fasciolopsis buskii</name>
    <dbReference type="NCBI Taxonomy" id="27845"/>
    <lineage>
        <taxon>Eukaryota</taxon>
        <taxon>Metazoa</taxon>
        <taxon>Spiralia</taxon>
        <taxon>Lophotrochozoa</taxon>
        <taxon>Platyhelminthes</taxon>
        <taxon>Trematoda</taxon>
        <taxon>Digenea</taxon>
        <taxon>Plagiorchiida</taxon>
        <taxon>Echinostomata</taxon>
        <taxon>Echinostomatoidea</taxon>
        <taxon>Fasciolidae</taxon>
        <taxon>Fasciolopsis</taxon>
    </lineage>
</organism>
<comment type="caution">
    <text evidence="1">The sequence shown here is derived from an EMBL/GenBank/DDBJ whole genome shotgun (WGS) entry which is preliminary data.</text>
</comment>
<dbReference type="OrthoDB" id="6288808at2759"/>
<dbReference type="AlphaFoldDB" id="A0A8E0VF57"/>